<comment type="caution">
    <text evidence="2">The sequence shown here is derived from an EMBL/GenBank/DDBJ whole genome shotgun (WGS) entry which is preliminary data.</text>
</comment>
<keyword evidence="1" id="KW-0812">Transmembrane</keyword>
<dbReference type="RefSeq" id="WP_210805215.1">
    <property type="nucleotide sequence ID" value="NZ_JAGQDG010000001.1"/>
</dbReference>
<keyword evidence="1" id="KW-0472">Membrane</keyword>
<organism evidence="2 3">
    <name type="scientific">Ideonella paludis</name>
    <dbReference type="NCBI Taxonomy" id="1233411"/>
    <lineage>
        <taxon>Bacteria</taxon>
        <taxon>Pseudomonadati</taxon>
        <taxon>Pseudomonadota</taxon>
        <taxon>Betaproteobacteria</taxon>
        <taxon>Burkholderiales</taxon>
        <taxon>Sphaerotilaceae</taxon>
        <taxon>Ideonella</taxon>
    </lineage>
</organism>
<feature type="transmembrane region" description="Helical" evidence="1">
    <location>
        <begin position="6"/>
        <end position="39"/>
    </location>
</feature>
<proteinExistence type="predicted"/>
<evidence type="ECO:0000313" key="3">
    <source>
        <dbReference type="Proteomes" id="UP000672097"/>
    </source>
</evidence>
<dbReference type="Proteomes" id="UP000672097">
    <property type="component" value="Unassembled WGS sequence"/>
</dbReference>
<evidence type="ECO:0000313" key="2">
    <source>
        <dbReference type="EMBL" id="MBQ0933858.1"/>
    </source>
</evidence>
<name>A0ABS5DRT7_9BURK</name>
<reference evidence="2 3" key="1">
    <citation type="submission" date="2021-04" db="EMBL/GenBank/DDBJ databases">
        <title>The genome sequence of type strain Ideonella paludis KCTC 32238.</title>
        <authorList>
            <person name="Liu Y."/>
        </authorList>
    </citation>
    <scope>NUCLEOTIDE SEQUENCE [LARGE SCALE GENOMIC DNA]</scope>
    <source>
        <strain evidence="2 3">KCTC 32238</strain>
    </source>
</reference>
<protein>
    <recommendedName>
        <fullName evidence="4">Glycerate kinase</fullName>
    </recommendedName>
</protein>
<gene>
    <name evidence="2" type="ORF">KAK11_00860</name>
</gene>
<evidence type="ECO:0008006" key="4">
    <source>
        <dbReference type="Google" id="ProtNLM"/>
    </source>
</evidence>
<dbReference type="EMBL" id="JAGQDG010000001">
    <property type="protein sequence ID" value="MBQ0933858.1"/>
    <property type="molecule type" value="Genomic_DNA"/>
</dbReference>
<evidence type="ECO:0000256" key="1">
    <source>
        <dbReference type="SAM" id="Phobius"/>
    </source>
</evidence>
<sequence length="146" mass="15661">MDKRVGWALAVLAVFVGWWQWGGYGVVLALTVVVFWLLLQFYRALRVMQAAGAAPVGHVANAVMLHARLNTGMTLLEILPHTRSLGQKLSDPPNEAFAWTDANGDRVEVTLVHGRLTQWQLIRAAAPEAEAAAGADAAQAPAQPGA</sequence>
<keyword evidence="3" id="KW-1185">Reference proteome</keyword>
<accession>A0ABS5DRT7</accession>
<keyword evidence="1" id="KW-1133">Transmembrane helix</keyword>